<reference evidence="11 12" key="1">
    <citation type="submission" date="2015-07" db="EMBL/GenBank/DDBJ databases">
        <authorList>
            <consortium name="Pathogen Informatics"/>
        </authorList>
    </citation>
    <scope>NUCLEOTIDE SEQUENCE [LARGE SCALE GENOMIC DNA]</scope>
    <source>
        <strain evidence="3 11">A316</strain>
        <strain evidence="2 12">A51</strain>
    </source>
</reference>
<evidence type="ECO:0000313" key="13">
    <source>
        <dbReference type="Proteomes" id="UP000266701"/>
    </source>
</evidence>
<dbReference type="SMR" id="A0A085T466"/>
<dbReference type="EMBL" id="VSGZ01000006">
    <property type="protein sequence ID" value="TXY94282.1"/>
    <property type="molecule type" value="Genomic_DNA"/>
</dbReference>
<evidence type="ECO:0000256" key="1">
    <source>
        <dbReference type="SAM" id="Phobius"/>
    </source>
</evidence>
<reference evidence="16 17" key="5">
    <citation type="submission" date="2019-06" db="EMBL/GenBank/DDBJ databases">
        <title>Vibrio cholerae phylogeny based on whole-genome sequencing reveals genetic diversity and population strucutre.</title>
        <authorList>
            <person name="Zhiqiu Y."/>
            <person name="Bin L."/>
            <person name="Lingyan J."/>
        </authorList>
    </citation>
    <scope>NUCLEOTIDE SEQUENCE [LARGE SCALE GENOMIC DNA]</scope>
    <source>
        <strain evidence="10 16">N2768</strain>
        <strain evidence="9 17">N2814</strain>
    </source>
</reference>
<dbReference type="EMBL" id="MCBA01000154">
    <property type="protein sequence ID" value="RGP85949.1"/>
    <property type="molecule type" value="Genomic_DNA"/>
</dbReference>
<dbReference type="KEGG" id="vcq:EN18_10335"/>
<dbReference type="Proteomes" id="UP000323583">
    <property type="component" value="Unassembled WGS sequence"/>
</dbReference>
<dbReference type="GeneID" id="69719907"/>
<dbReference type="Proteomes" id="UP000294145">
    <property type="component" value="Unassembled WGS sequence"/>
</dbReference>
<reference evidence="5" key="8">
    <citation type="submission" date="2023-08" db="EMBL/GenBank/DDBJ databases">
        <title>Vibrio cholerae Outbreaks in Tanzania Exemplify Founder Flush: Simultaneous Increases in Population Size and Genetic Diversity.</title>
        <authorList>
            <person name="Debes A.K."/>
            <person name="Mohammed A."/>
            <person name="Maseke I."/>
            <person name="Almeida M."/>
            <person name="Li S."/>
            <person name="Matimba H."/>
            <person name="Joachim A."/>
            <person name="Mizinduko M."/>
            <person name="Nyanga S."/>
            <person name="Kelly M."/>
            <person name="Kachwamba Y."/>
            <person name="Schaffer A.M."/>
            <person name="Nyanga A.S."/>
            <person name="Mghamba J."/>
            <person name="Mosha F.S."/>
            <person name="Sack D.A."/>
            <person name="Stine O.C."/>
        </authorList>
    </citation>
    <scope>NUCLEOTIDE SEQUENCE</scope>
    <source>
        <strain evidence="5">TDS0091212</strain>
    </source>
</reference>
<dbReference type="AlphaFoldDB" id="A0A085T466"/>
<dbReference type="Proteomes" id="UP000266701">
    <property type="component" value="Unassembled WGS sequence"/>
</dbReference>
<reference evidence="7 13" key="2">
    <citation type="journal article" date="2017" name="Emerg. Infect. Dis.">
        <title>Carbapenemase VCC-1-Producing Vibrio cholerae in Coastal Waters of Germany.</title>
        <authorList>
            <person name="Hammerl J.A."/>
            <person name="Jackel C."/>
            <person name="Bortolaia V."/>
            <person name="Schwartz K."/>
            <person name="Bier N."/>
            <person name="Hendriksen R.S."/>
            <person name="Guerra B."/>
            <person name="Strauch E."/>
        </authorList>
    </citation>
    <scope>NUCLEOTIDE SEQUENCE [LARGE SCALE GENOMIC DNA]</scope>
    <source>
        <strain evidence="7 13">VN-2825</strain>
    </source>
</reference>
<name>A0A085T466_VIBCL</name>
<dbReference type="KEGG" id="vcz:VAB027_2095"/>
<evidence type="ECO:0000313" key="7">
    <source>
        <dbReference type="EMBL" id="RGP85949.1"/>
    </source>
</evidence>
<protein>
    <submittedName>
        <fullName evidence="7">Uncharacterized protein</fullName>
    </submittedName>
</protein>
<evidence type="ECO:0000313" key="15">
    <source>
        <dbReference type="Proteomes" id="UP000323225"/>
    </source>
</evidence>
<reference evidence="5" key="7">
    <citation type="submission" date="2021-05" db="EMBL/GenBank/DDBJ databases">
        <authorList>
            <person name="Stine C."/>
        </authorList>
    </citation>
    <scope>NUCLEOTIDE SEQUENCE</scope>
    <source>
        <strain evidence="5">TDS0091212</strain>
    </source>
</reference>
<evidence type="ECO:0000313" key="8">
    <source>
        <dbReference type="EMBL" id="TBM42440.1"/>
    </source>
</evidence>
<dbReference type="Proteomes" id="UP000044806">
    <property type="component" value="Unassembled WGS sequence"/>
</dbReference>
<dbReference type="EMBL" id="CWQY01000002">
    <property type="protein sequence ID" value="CSC09305.1"/>
    <property type="molecule type" value="Genomic_DNA"/>
</dbReference>
<dbReference type="EMBL" id="SISP01000014">
    <property type="protein sequence ID" value="TBM42440.1"/>
    <property type="molecule type" value="Genomic_DNA"/>
</dbReference>
<keyword evidence="1" id="KW-0472">Membrane</keyword>
<reference evidence="8 14" key="4">
    <citation type="submission" date="2019-02" db="EMBL/GenBank/DDBJ databases">
        <title>Genomic plasticity associated with the antimicrobial resistance in Vibrio cholerae.</title>
        <authorList>
            <person name="Verma J."/>
            <person name="Bag S."/>
            <person name="Saha B."/>
            <person name="Kumar P."/>
            <person name="Ghosh T.S."/>
            <person name="Dayal M."/>
            <person name="Senapati T."/>
            <person name="Mehra S."/>
            <person name="Dey P."/>
            <person name="Desigamani A."/>
            <person name="Kumar D."/>
            <person name="Rana P."/>
            <person name="Kumar B."/>
            <person name="Maiti T.K."/>
            <person name="Sharma N.C."/>
            <person name="Bhadra R.K."/>
            <person name="Mutreja A."/>
            <person name="Nair G.B."/>
            <person name="Ramamurthy T."/>
            <person name="Das B."/>
        </authorList>
    </citation>
    <scope>NUCLEOTIDE SEQUENCE [LARGE SCALE GENOMIC DNA]</scope>
    <source>
        <strain evidence="8 14">IDH06781</strain>
    </source>
</reference>
<sequence length="52" mass="5923">MVRLIAIALLIALAFVLIRYRTNEKLQKGVVIVILATFVTYTAFLMISELIR</sequence>
<evidence type="ECO:0000313" key="9">
    <source>
        <dbReference type="EMBL" id="TXX66974.1"/>
    </source>
</evidence>
<evidence type="ECO:0000313" key="12">
    <source>
        <dbReference type="Proteomes" id="UP000044806"/>
    </source>
</evidence>
<evidence type="ECO:0000313" key="5">
    <source>
        <dbReference type="EMBL" id="MBS7673569.1"/>
    </source>
</evidence>
<dbReference type="Proteomes" id="UP001196338">
    <property type="component" value="Unassembled WGS sequence"/>
</dbReference>
<reference evidence="6 18" key="3">
    <citation type="submission" date="2018-09" db="EMBL/GenBank/DDBJ databases">
        <title>Genomic epidemiology reveals two lineages of Vibrio cholerae that can cause global cholera epidemics despite absence of cholera toxin gene.</title>
        <authorList>
            <person name="Wang H."/>
            <person name="Zen W."/>
            <person name="Yu H."/>
            <person name="Zhang W."/>
            <person name="Pan J."/>
            <person name="Yang C."/>
            <person name="Cui Y."/>
        </authorList>
    </citation>
    <scope>NUCLEOTIDE SEQUENCE [LARGE SCALE GENOMIC DNA]</scope>
    <source>
        <strain evidence="6 18">00-1_S85</strain>
    </source>
</reference>
<evidence type="ECO:0000313" key="18">
    <source>
        <dbReference type="Proteomes" id="UP000471242"/>
    </source>
</evidence>
<dbReference type="EMBL" id="CWOW01000069">
    <property type="protein sequence ID" value="CSB22619.1"/>
    <property type="molecule type" value="Genomic_DNA"/>
</dbReference>
<evidence type="ECO:0000313" key="17">
    <source>
        <dbReference type="Proteomes" id="UP000323819"/>
    </source>
</evidence>
<evidence type="ECO:0000313" key="14">
    <source>
        <dbReference type="Proteomes" id="UP000294145"/>
    </source>
</evidence>
<proteinExistence type="predicted"/>
<organism evidence="7 13">
    <name type="scientific">Vibrio cholerae</name>
    <dbReference type="NCBI Taxonomy" id="666"/>
    <lineage>
        <taxon>Bacteria</taxon>
        <taxon>Pseudomonadati</taxon>
        <taxon>Pseudomonadota</taxon>
        <taxon>Gammaproteobacteria</taxon>
        <taxon>Vibrionales</taxon>
        <taxon>Vibrionaceae</taxon>
        <taxon>Vibrio</taxon>
    </lineage>
</organism>
<dbReference type="EMBL" id="JAHBND010000443">
    <property type="protein sequence ID" value="MBS7673569.1"/>
    <property type="molecule type" value="Genomic_DNA"/>
</dbReference>
<dbReference type="EMBL" id="QZRB01000005">
    <property type="protein sequence ID" value="MVD22735.1"/>
    <property type="molecule type" value="Genomic_DNA"/>
</dbReference>
<dbReference type="OMA" id="FRYRTNE"/>
<dbReference type="EMBL" id="VUAA01000053">
    <property type="protein sequence ID" value="KAA1252597.1"/>
    <property type="molecule type" value="Genomic_DNA"/>
</dbReference>
<keyword evidence="1" id="KW-0812">Transmembrane</keyword>
<dbReference type="RefSeq" id="WP_000251901.1">
    <property type="nucleotide sequence ID" value="NZ_AP018677.1"/>
</dbReference>
<feature type="transmembrane region" description="Helical" evidence="1">
    <location>
        <begin position="29"/>
        <end position="47"/>
    </location>
</feature>
<dbReference type="EMBL" id="VSIJ01000008">
    <property type="protein sequence ID" value="TXX66974.1"/>
    <property type="molecule type" value="Genomic_DNA"/>
</dbReference>
<gene>
    <name evidence="7" type="ORF">BC353_14850</name>
    <name evidence="6" type="ORF">D6U24_05135</name>
    <name evidence="2" type="ORF">ERS013165_03916</name>
    <name evidence="3" type="ORF">ERS013200_00556</name>
    <name evidence="8" type="ORF">EYB64_09850</name>
    <name evidence="4" type="ORF">F0M16_22060</name>
    <name evidence="10" type="ORF">FXE67_01380</name>
    <name evidence="9" type="ORF">FXF03_03120</name>
    <name evidence="5" type="ORF">KIN13_09035</name>
</gene>
<keyword evidence="1" id="KW-1133">Transmembrane helix</keyword>
<dbReference type="Proteomes" id="UP000041770">
    <property type="component" value="Unassembled WGS sequence"/>
</dbReference>
<evidence type="ECO:0000313" key="6">
    <source>
        <dbReference type="EMBL" id="MVD22735.1"/>
    </source>
</evidence>
<evidence type="ECO:0000313" key="16">
    <source>
        <dbReference type="Proteomes" id="UP000323583"/>
    </source>
</evidence>
<evidence type="ECO:0000313" key="3">
    <source>
        <dbReference type="EMBL" id="CSC09305.1"/>
    </source>
</evidence>
<evidence type="ECO:0000313" key="11">
    <source>
        <dbReference type="Proteomes" id="UP000041770"/>
    </source>
</evidence>
<dbReference type="KEGG" id="vcx:VAA049_1385"/>
<evidence type="ECO:0000313" key="4">
    <source>
        <dbReference type="EMBL" id="KAA1252597.1"/>
    </source>
</evidence>
<evidence type="ECO:0000313" key="10">
    <source>
        <dbReference type="EMBL" id="TXY94282.1"/>
    </source>
</evidence>
<evidence type="ECO:0000313" key="2">
    <source>
        <dbReference type="EMBL" id="CSB22619.1"/>
    </source>
</evidence>
<dbReference type="Proteomes" id="UP000471242">
    <property type="component" value="Unassembled WGS sequence"/>
</dbReference>
<accession>A0A085T466</accession>
<reference evidence="4 15" key="6">
    <citation type="submission" date="2019-09" db="EMBL/GenBank/DDBJ databases">
        <authorList>
            <person name="Kritzky A."/>
            <person name="Schelkanova E.Y."/>
            <person name="Alkhova Z.V."/>
            <person name="Smirnova N.I."/>
        </authorList>
    </citation>
    <scope>NUCLEOTIDE SEQUENCE [LARGE SCALE GENOMIC DNA]</scope>
    <source>
        <strain evidence="4 15">M1526</strain>
    </source>
</reference>
<dbReference type="Proteomes" id="UP000323819">
    <property type="component" value="Unassembled WGS sequence"/>
</dbReference>
<dbReference type="Proteomes" id="UP000323225">
    <property type="component" value="Unassembled WGS sequence"/>
</dbReference>